<evidence type="ECO:0000256" key="5">
    <source>
        <dbReference type="ARBA" id="ARBA00023077"/>
    </source>
</evidence>
<keyword evidence="11" id="KW-0732">Signal</keyword>
<keyword evidence="5 9" id="KW-0798">TonB box</keyword>
<dbReference type="RefSeq" id="WP_236457406.1">
    <property type="nucleotide sequence ID" value="NZ_CBCSGE010000006.1"/>
</dbReference>
<evidence type="ECO:0000256" key="4">
    <source>
        <dbReference type="ARBA" id="ARBA00022692"/>
    </source>
</evidence>
<dbReference type="Pfam" id="PF13715">
    <property type="entry name" value="CarbopepD_reg_2"/>
    <property type="match status" value="1"/>
</dbReference>
<evidence type="ECO:0000256" key="11">
    <source>
        <dbReference type="SAM" id="SignalP"/>
    </source>
</evidence>
<evidence type="ECO:0000313" key="15">
    <source>
        <dbReference type="Proteomes" id="UP001589607"/>
    </source>
</evidence>
<protein>
    <submittedName>
        <fullName evidence="14">SusC/RagA family TonB-linked outer membrane protein</fullName>
    </submittedName>
</protein>
<dbReference type="InterPro" id="IPR008969">
    <property type="entry name" value="CarboxyPept-like_regulatory"/>
</dbReference>
<evidence type="ECO:0000259" key="12">
    <source>
        <dbReference type="Pfam" id="PF00593"/>
    </source>
</evidence>
<evidence type="ECO:0000256" key="6">
    <source>
        <dbReference type="ARBA" id="ARBA00023136"/>
    </source>
</evidence>
<dbReference type="SUPFAM" id="SSF49464">
    <property type="entry name" value="Carboxypeptidase regulatory domain-like"/>
    <property type="match status" value="1"/>
</dbReference>
<reference evidence="14 15" key="1">
    <citation type="submission" date="2024-09" db="EMBL/GenBank/DDBJ databases">
        <authorList>
            <person name="Sun Q."/>
            <person name="Mori K."/>
        </authorList>
    </citation>
    <scope>NUCLEOTIDE SEQUENCE [LARGE SCALE GENOMIC DNA]</scope>
    <source>
        <strain evidence="14 15">CECT 7955</strain>
    </source>
</reference>
<feature type="chain" id="PRO_5045887076" evidence="11">
    <location>
        <begin position="22"/>
        <end position="980"/>
    </location>
</feature>
<evidence type="ECO:0000256" key="7">
    <source>
        <dbReference type="ARBA" id="ARBA00023237"/>
    </source>
</evidence>
<dbReference type="Gene3D" id="2.60.40.1120">
    <property type="entry name" value="Carboxypeptidase-like, regulatory domain"/>
    <property type="match status" value="1"/>
</dbReference>
<dbReference type="InterPro" id="IPR012910">
    <property type="entry name" value="Plug_dom"/>
</dbReference>
<feature type="signal peptide" evidence="11">
    <location>
        <begin position="1"/>
        <end position="21"/>
    </location>
</feature>
<keyword evidence="7 8" id="KW-0998">Cell outer membrane</keyword>
<dbReference type="Gene3D" id="2.40.170.20">
    <property type="entry name" value="TonB-dependent receptor, beta-barrel domain"/>
    <property type="match status" value="1"/>
</dbReference>
<gene>
    <name evidence="14" type="ORF">ACFFVF_05575</name>
</gene>
<dbReference type="NCBIfam" id="TIGR04057">
    <property type="entry name" value="SusC_RagA_signa"/>
    <property type="match status" value="1"/>
</dbReference>
<proteinExistence type="inferred from homology"/>
<dbReference type="InterPro" id="IPR039426">
    <property type="entry name" value="TonB-dep_rcpt-like"/>
</dbReference>
<evidence type="ECO:0000256" key="3">
    <source>
        <dbReference type="ARBA" id="ARBA00022452"/>
    </source>
</evidence>
<comment type="subcellular location">
    <subcellularLocation>
        <location evidence="1 8">Cell outer membrane</location>
        <topology evidence="1 8">Multi-pass membrane protein</topology>
    </subcellularLocation>
</comment>
<dbReference type="InterPro" id="IPR037066">
    <property type="entry name" value="Plug_dom_sf"/>
</dbReference>
<keyword evidence="2 8" id="KW-0813">Transport</keyword>
<dbReference type="EMBL" id="JBHMEY010000012">
    <property type="protein sequence ID" value="MFB9095977.1"/>
    <property type="molecule type" value="Genomic_DNA"/>
</dbReference>
<keyword evidence="3 8" id="KW-1134">Transmembrane beta strand</keyword>
<dbReference type="PROSITE" id="PS52016">
    <property type="entry name" value="TONB_DEPENDENT_REC_3"/>
    <property type="match status" value="1"/>
</dbReference>
<evidence type="ECO:0000256" key="8">
    <source>
        <dbReference type="PROSITE-ProRule" id="PRU01360"/>
    </source>
</evidence>
<feature type="domain" description="TonB-dependent receptor-like beta-barrel" evidence="12">
    <location>
        <begin position="389"/>
        <end position="942"/>
    </location>
</feature>
<organism evidence="14 15">
    <name type="scientific">Flavobacterium jumunjinense</name>
    <dbReference type="NCBI Taxonomy" id="998845"/>
    <lineage>
        <taxon>Bacteria</taxon>
        <taxon>Pseudomonadati</taxon>
        <taxon>Bacteroidota</taxon>
        <taxon>Flavobacteriia</taxon>
        <taxon>Flavobacteriales</taxon>
        <taxon>Flavobacteriaceae</taxon>
        <taxon>Flavobacterium</taxon>
    </lineage>
</organism>
<dbReference type="Proteomes" id="UP001589607">
    <property type="component" value="Unassembled WGS sequence"/>
</dbReference>
<sequence length="980" mass="107981">MKTLQKKLFLFMLMLPLGMFAQNILKGTVLESTTQQPLPSVNVAVEGSSAGAATDFDGIFSLSNLKKGDKIVFTYLGFVKQTIEYNGQKEITVFLVEDTNQLEGIVVIGYGTVKKKDATGAVTTISSKEFNRGAVVTAENLLNGRVAGLTINTSGAPGSGSEIRIRGGASLTASNDPLIVIDGLPIENSSNTGSTSILAALNPSDIDSFTVLKDASATAIYGSRASNGVIIITTKKGGKELNVDYNFQYAAGKLVKKVAVFSADEFRDIVATQYPAGVGLLGNANTDWQDAIYRRTDLIDNNVSIRGSLFKKIPARLSLGNTYQEGLRLTNELNRNTIGLALNPTFLDNHLKINIAANYANEKNRFAENVEGSAIRFDPTQPIYDVNSHYGGYFEYWNQATNPANAELTPSVVRNPVSQLIQTNDRGINNRLFGNFGIDYKLHFLPDLRAVVNLGFDQSKGERSKSVSPFTGSSPNNDNKTYGADEFTDEIRINRSLDTYFNYKKTFNSLEVDATAGYSYQKFEGRKFTTGNILQPNYTSNIADVDSYPDLVLIGFFGRTNFTYNDKYVLTLSYRRDGSSRFSEENRWGNFPAAAFAWKLKEEFLKDSKLVSDLKLRIGYGVTGQQDINDRLSYLQQYVTGGNSSQYIFGTLATPIAVSTAFNSKLKWEETTTYNVGFDYGLFDNKITGTLDAFYKKSEDLLVRTALPDGGNFSNRGVQNVGDMTIKGIELSVDATIVENNKFKWNVNFNATKFERRIDKLALDSDILLGDIGTGTGGTVQIHREGFTPFSFYVYKQLYDASGSPIEGAYADLNGDGIVNGEDRYVYKNADPDATFGFANYINYKNLDFSFNMRASIGNRIYNGVNAGNAQYNLLNQQSSALGNVPTSVTETGFTTTSDVILSDLYIENASFLRLDNVTLGYTFPKWLEGKASLRLYTGIQNAFVITKYSGLDPEITNNGIDKTIYPRQRSVLFGANIKF</sequence>
<evidence type="ECO:0000256" key="9">
    <source>
        <dbReference type="RuleBase" id="RU003357"/>
    </source>
</evidence>
<dbReference type="Pfam" id="PF00593">
    <property type="entry name" value="TonB_dep_Rec_b-barrel"/>
    <property type="match status" value="1"/>
</dbReference>
<evidence type="ECO:0000256" key="1">
    <source>
        <dbReference type="ARBA" id="ARBA00004571"/>
    </source>
</evidence>
<evidence type="ECO:0000313" key="14">
    <source>
        <dbReference type="EMBL" id="MFB9095977.1"/>
    </source>
</evidence>
<comment type="caution">
    <text evidence="14">The sequence shown here is derived from an EMBL/GenBank/DDBJ whole genome shotgun (WGS) entry which is preliminary data.</text>
</comment>
<dbReference type="InterPro" id="IPR023997">
    <property type="entry name" value="TonB-dep_OMP_SusC/RagA_CS"/>
</dbReference>
<keyword evidence="4 8" id="KW-0812">Transmembrane</keyword>
<accession>A0ABV5GKQ1</accession>
<dbReference type="InterPro" id="IPR000531">
    <property type="entry name" value="Beta-barrel_TonB"/>
</dbReference>
<evidence type="ECO:0000259" key="13">
    <source>
        <dbReference type="Pfam" id="PF07715"/>
    </source>
</evidence>
<evidence type="ECO:0000256" key="2">
    <source>
        <dbReference type="ARBA" id="ARBA00022448"/>
    </source>
</evidence>
<dbReference type="Pfam" id="PF07715">
    <property type="entry name" value="Plug"/>
    <property type="match status" value="1"/>
</dbReference>
<dbReference type="SUPFAM" id="SSF56935">
    <property type="entry name" value="Porins"/>
    <property type="match status" value="1"/>
</dbReference>
<evidence type="ECO:0000256" key="10">
    <source>
        <dbReference type="SAM" id="MobiDB-lite"/>
    </source>
</evidence>
<dbReference type="InterPro" id="IPR023996">
    <property type="entry name" value="TonB-dep_OMP_SusC/RagA"/>
</dbReference>
<name>A0ABV5GKQ1_9FLAO</name>
<comment type="similarity">
    <text evidence="8 9">Belongs to the TonB-dependent receptor family.</text>
</comment>
<feature type="region of interest" description="Disordered" evidence="10">
    <location>
        <begin position="460"/>
        <end position="483"/>
    </location>
</feature>
<dbReference type="NCBIfam" id="TIGR04056">
    <property type="entry name" value="OMP_RagA_SusC"/>
    <property type="match status" value="1"/>
</dbReference>
<feature type="domain" description="TonB-dependent receptor plug" evidence="13">
    <location>
        <begin position="114"/>
        <end position="229"/>
    </location>
</feature>
<keyword evidence="15" id="KW-1185">Reference proteome</keyword>
<keyword evidence="6 8" id="KW-0472">Membrane</keyword>
<dbReference type="InterPro" id="IPR036942">
    <property type="entry name" value="Beta-barrel_TonB_sf"/>
</dbReference>
<feature type="compositionally biased region" description="Polar residues" evidence="10">
    <location>
        <begin position="466"/>
        <end position="480"/>
    </location>
</feature>
<dbReference type="Gene3D" id="2.170.130.10">
    <property type="entry name" value="TonB-dependent receptor, plug domain"/>
    <property type="match status" value="1"/>
</dbReference>